<proteinExistence type="predicted"/>
<dbReference type="RefSeq" id="WP_109061663.1">
    <property type="nucleotide sequence ID" value="NZ_QETA01000003.1"/>
</dbReference>
<evidence type="ECO:0000256" key="1">
    <source>
        <dbReference type="ARBA" id="ARBA00022679"/>
    </source>
</evidence>
<comment type="caution">
    <text evidence="3">The sequence shown here is derived from an EMBL/GenBank/DDBJ whole genome shotgun (WGS) entry which is preliminary data.</text>
</comment>
<keyword evidence="1" id="KW-0808">Transferase</keyword>
<reference evidence="4" key="1">
    <citation type="submission" date="2018-05" db="EMBL/GenBank/DDBJ databases">
        <authorList>
            <person name="Li Y."/>
        </authorList>
    </citation>
    <scope>NUCLEOTIDE SEQUENCE [LARGE SCALE GENOMIC DNA]</scope>
    <source>
        <strain evidence="4">3d-2-2</strain>
    </source>
</reference>
<name>A0A2V1JZZ2_9BURK</name>
<dbReference type="InterPro" id="IPR004701">
    <property type="entry name" value="PTS_EIIA_man-typ"/>
</dbReference>
<evidence type="ECO:0000313" key="3">
    <source>
        <dbReference type="EMBL" id="PWF23049.1"/>
    </source>
</evidence>
<organism evidence="3 4">
    <name type="scientific">Corticimicrobacter populi</name>
    <dbReference type="NCBI Taxonomy" id="2175229"/>
    <lineage>
        <taxon>Bacteria</taxon>
        <taxon>Pseudomonadati</taxon>
        <taxon>Pseudomonadota</taxon>
        <taxon>Betaproteobacteria</taxon>
        <taxon>Burkholderiales</taxon>
        <taxon>Alcaligenaceae</taxon>
        <taxon>Corticimicrobacter</taxon>
    </lineage>
</organism>
<dbReference type="GO" id="GO:0009401">
    <property type="term" value="P:phosphoenolpyruvate-dependent sugar phosphotransferase system"/>
    <property type="evidence" value="ECO:0007669"/>
    <property type="project" value="InterPro"/>
</dbReference>
<dbReference type="AlphaFoldDB" id="A0A2V1JZZ2"/>
<dbReference type="GO" id="GO:0016740">
    <property type="term" value="F:transferase activity"/>
    <property type="evidence" value="ECO:0007669"/>
    <property type="project" value="UniProtKB-KW"/>
</dbReference>
<dbReference type="Proteomes" id="UP000245212">
    <property type="component" value="Unassembled WGS sequence"/>
</dbReference>
<protein>
    <submittedName>
        <fullName evidence="3">PTS mannose transporter subunit IIA</fullName>
    </submittedName>
</protein>
<accession>A0A2V1JZZ2</accession>
<gene>
    <name evidence="3" type="ORF">DD235_08580</name>
</gene>
<dbReference type="PANTHER" id="PTHR33799">
    <property type="entry name" value="PTS PERMEASE-RELATED-RELATED"/>
    <property type="match status" value="1"/>
</dbReference>
<sequence length="141" mass="14677">MIGLVLVAHQPLAAALGEGIQHVFGDQAALVLRDIRPDEDCTQASRRLAADIAAVDSGQGVLVLTDVQGATPTNIACEAVRDAMSAGHAATVLSGTNLPMLLRVVNQRLREPGLDLGELAQRALEGGRDGVVLIHFSPNGQ</sequence>
<evidence type="ECO:0000313" key="4">
    <source>
        <dbReference type="Proteomes" id="UP000245212"/>
    </source>
</evidence>
<dbReference type="EMBL" id="QETA01000003">
    <property type="protein sequence ID" value="PWF23049.1"/>
    <property type="molecule type" value="Genomic_DNA"/>
</dbReference>
<dbReference type="InterPro" id="IPR036662">
    <property type="entry name" value="PTS_EIIA_man-typ_sf"/>
</dbReference>
<dbReference type="PROSITE" id="PS51096">
    <property type="entry name" value="PTS_EIIA_TYPE_4"/>
    <property type="match status" value="1"/>
</dbReference>
<dbReference type="SUPFAM" id="SSF53062">
    <property type="entry name" value="PTS system fructose IIA component-like"/>
    <property type="match status" value="1"/>
</dbReference>
<feature type="domain" description="PTS EIIA type-4" evidence="2">
    <location>
        <begin position="1"/>
        <end position="131"/>
    </location>
</feature>
<keyword evidence="4" id="KW-1185">Reference proteome</keyword>
<evidence type="ECO:0000259" key="2">
    <source>
        <dbReference type="PROSITE" id="PS51096"/>
    </source>
</evidence>
<dbReference type="Gene3D" id="3.40.50.510">
    <property type="entry name" value="Phosphotransferase system, mannose-type IIA component"/>
    <property type="match status" value="1"/>
</dbReference>
<dbReference type="InterPro" id="IPR051471">
    <property type="entry name" value="Bacterial_PTS_sugar_comp"/>
</dbReference>
<dbReference type="PANTHER" id="PTHR33799:SF1">
    <property type="entry name" value="PTS SYSTEM MANNOSE-SPECIFIC EIIAB COMPONENT-RELATED"/>
    <property type="match status" value="1"/>
</dbReference>
<dbReference type="Pfam" id="PF03610">
    <property type="entry name" value="EIIA-man"/>
    <property type="match status" value="1"/>
</dbReference>
<dbReference type="GO" id="GO:0016020">
    <property type="term" value="C:membrane"/>
    <property type="evidence" value="ECO:0007669"/>
    <property type="project" value="InterPro"/>
</dbReference>